<keyword evidence="3" id="KW-1185">Reference proteome</keyword>
<protein>
    <recommendedName>
        <fullName evidence="4">PilZ domain-containing protein</fullName>
    </recommendedName>
</protein>
<accession>A0ABW9W2E0</accession>
<comment type="caution">
    <text evidence="2">The sequence shown here is derived from an EMBL/GenBank/DDBJ whole genome shotgun (WGS) entry which is preliminary data.</text>
</comment>
<organism evidence="2 3">
    <name type="scientific">Duganella levis</name>
    <dbReference type="NCBI Taxonomy" id="2692169"/>
    <lineage>
        <taxon>Bacteria</taxon>
        <taxon>Pseudomonadati</taxon>
        <taxon>Pseudomonadota</taxon>
        <taxon>Betaproteobacteria</taxon>
        <taxon>Burkholderiales</taxon>
        <taxon>Oxalobacteraceae</taxon>
        <taxon>Telluria group</taxon>
        <taxon>Duganella</taxon>
    </lineage>
</organism>
<dbReference type="RefSeq" id="WP_202424471.1">
    <property type="nucleotide sequence ID" value="NZ_WWCT01000014.1"/>
</dbReference>
<proteinExistence type="predicted"/>
<reference evidence="2 3" key="1">
    <citation type="submission" date="2019-12" db="EMBL/GenBank/DDBJ databases">
        <title>Novel species isolated from a subtropical stream in China.</title>
        <authorList>
            <person name="Lu H."/>
        </authorList>
    </citation>
    <scope>NUCLEOTIDE SEQUENCE [LARGE SCALE GENOMIC DNA]</scope>
    <source>
        <strain evidence="2 3">CY42W</strain>
    </source>
</reference>
<evidence type="ECO:0008006" key="4">
    <source>
        <dbReference type="Google" id="ProtNLM"/>
    </source>
</evidence>
<dbReference type="EMBL" id="WWCT01000014">
    <property type="protein sequence ID" value="MYN28128.1"/>
    <property type="molecule type" value="Genomic_DNA"/>
</dbReference>
<feature type="compositionally biased region" description="Pro residues" evidence="1">
    <location>
        <begin position="8"/>
        <end position="18"/>
    </location>
</feature>
<sequence length="45" mass="5272">MQQKLQAPPVPAEPPPRPRNTTPGEGWTLPERRKFRFRIEDVAFE</sequence>
<dbReference type="Proteomes" id="UP000642144">
    <property type="component" value="Unassembled WGS sequence"/>
</dbReference>
<feature type="region of interest" description="Disordered" evidence="1">
    <location>
        <begin position="1"/>
        <end position="28"/>
    </location>
</feature>
<evidence type="ECO:0000313" key="2">
    <source>
        <dbReference type="EMBL" id="MYN28128.1"/>
    </source>
</evidence>
<evidence type="ECO:0000256" key="1">
    <source>
        <dbReference type="SAM" id="MobiDB-lite"/>
    </source>
</evidence>
<gene>
    <name evidence="2" type="ORF">GTP69_17100</name>
</gene>
<evidence type="ECO:0000313" key="3">
    <source>
        <dbReference type="Proteomes" id="UP000642144"/>
    </source>
</evidence>
<name>A0ABW9W2E0_9BURK</name>